<evidence type="ECO:0000313" key="2">
    <source>
        <dbReference type="Proteomes" id="UP000032439"/>
    </source>
</evidence>
<dbReference type="PATRIC" id="fig|316.104.peg.3054"/>
<dbReference type="GeneID" id="99794704"/>
<proteinExistence type="predicted"/>
<dbReference type="AlphaFoldDB" id="A0A0D7E135"/>
<evidence type="ECO:0000313" key="1">
    <source>
        <dbReference type="EMBL" id="KIZ33372.1"/>
    </source>
</evidence>
<dbReference type="RefSeq" id="WP_014820576.1">
    <property type="nucleotide sequence ID" value="NZ_CP066045.1"/>
</dbReference>
<dbReference type="Proteomes" id="UP000032439">
    <property type="component" value="Unassembled WGS sequence"/>
</dbReference>
<dbReference type="EMBL" id="JXXD01000245">
    <property type="protein sequence ID" value="KIZ33372.1"/>
    <property type="molecule type" value="Genomic_DNA"/>
</dbReference>
<comment type="caution">
    <text evidence="1">The sequence shown here is derived from an EMBL/GenBank/DDBJ whole genome shotgun (WGS) entry which is preliminary data.</text>
</comment>
<protein>
    <submittedName>
        <fullName evidence="1">Uncharacterized protein</fullName>
    </submittedName>
</protein>
<reference evidence="1 2" key="1">
    <citation type="submission" date="2014-11" db="EMBL/GenBank/DDBJ databases">
        <title>Genomics and ecophysiology of heterotrophic nitrogen fixing bacteria isolated from estuarine surface water.</title>
        <authorList>
            <person name="Bentzon-Tilia M."/>
            <person name="Severin I."/>
            <person name="Hansen L.H."/>
            <person name="Riemann L."/>
        </authorList>
    </citation>
    <scope>NUCLEOTIDE SEQUENCE [LARGE SCALE GENOMIC DNA]</scope>
    <source>
        <strain evidence="1 2">BAL361</strain>
    </source>
</reference>
<gene>
    <name evidence="1" type="ORF">LO50_21110</name>
</gene>
<sequence>MSTEETSRTSLILADGYSYTELIPAPGAPDGPSGNGFIRIFHAFFSPNEEGTTADVQQPDCLPLATPEQS</sequence>
<accession>A0A0D7E135</accession>
<organism evidence="1 2">
    <name type="scientific">Stutzerimonas stutzeri</name>
    <name type="common">Pseudomonas stutzeri</name>
    <dbReference type="NCBI Taxonomy" id="316"/>
    <lineage>
        <taxon>Bacteria</taxon>
        <taxon>Pseudomonadati</taxon>
        <taxon>Pseudomonadota</taxon>
        <taxon>Gammaproteobacteria</taxon>
        <taxon>Pseudomonadales</taxon>
        <taxon>Pseudomonadaceae</taxon>
        <taxon>Stutzerimonas</taxon>
    </lineage>
</organism>
<name>A0A0D7E135_STUST</name>